<dbReference type="InterPro" id="IPR005524">
    <property type="entry name" value="DUF318"/>
</dbReference>
<proteinExistence type="inferred from homology"/>
<evidence type="ECO:0000256" key="3">
    <source>
        <dbReference type="ARBA" id="ARBA00022475"/>
    </source>
</evidence>
<dbReference type="EMBL" id="JAUSWM010000001">
    <property type="protein sequence ID" value="MDQ0481110.1"/>
    <property type="molecule type" value="Genomic_DNA"/>
</dbReference>
<feature type="transmembrane region" description="Helical" evidence="7">
    <location>
        <begin position="44"/>
        <end position="69"/>
    </location>
</feature>
<feature type="transmembrane region" description="Helical" evidence="7">
    <location>
        <begin position="125"/>
        <end position="148"/>
    </location>
</feature>
<evidence type="ECO:0000313" key="9">
    <source>
        <dbReference type="Proteomes" id="UP001226720"/>
    </source>
</evidence>
<comment type="similarity">
    <text evidence="2">Belongs to the UPF0718 family.</text>
</comment>
<evidence type="ECO:0000256" key="7">
    <source>
        <dbReference type="SAM" id="Phobius"/>
    </source>
</evidence>
<dbReference type="PANTHER" id="PTHR34184:SF4">
    <property type="entry name" value="UPF0718 PROTEIN YCGR"/>
    <property type="match status" value="1"/>
</dbReference>
<gene>
    <name evidence="8" type="ORF">QO000_000063</name>
</gene>
<evidence type="ECO:0000256" key="4">
    <source>
        <dbReference type="ARBA" id="ARBA00022692"/>
    </source>
</evidence>
<dbReference type="PANTHER" id="PTHR34184">
    <property type="entry name" value="UPF0718 PROTEIN YCGR"/>
    <property type="match status" value="1"/>
</dbReference>
<dbReference type="InterPro" id="IPR052923">
    <property type="entry name" value="UPF0718"/>
</dbReference>
<evidence type="ECO:0000256" key="1">
    <source>
        <dbReference type="ARBA" id="ARBA00004651"/>
    </source>
</evidence>
<feature type="transmembrane region" description="Helical" evidence="7">
    <location>
        <begin position="252"/>
        <end position="274"/>
    </location>
</feature>
<sequence>MINTLTNSIKDLIGILLFLIFIILFLFNTQVLQYFQLDFTSEWLNVNAIFISILLEAIPFMLLGVFVSALIQSFVSEEALQKVLPKHAYLGLVSAALLGAVFPVCECAIIPVVRRLIKKGMPLQFGVVLLMAAPILNPIVAASTYYAFQHDLTVLYLRMGLGFFLSIIIGFVMFRIFGTTNQLRWTKEELIGETGSVSTMKRSKWKQTFYHASDEFFDMGKYLIIGAFLASVINGFLDRNLLASFITNEAEATGIMMGLAFILSLCSEADAFVASSFSNQFSSTSLLAFLVYGPMLDLKNTLLYLAYFKTKFVLVLMFTITAVTFCSMLLVNMFFH</sequence>
<feature type="transmembrane region" description="Helical" evidence="7">
    <location>
        <begin position="154"/>
        <end position="177"/>
    </location>
</feature>
<dbReference type="GeneID" id="301327396"/>
<feature type="transmembrane region" description="Helical" evidence="7">
    <location>
        <begin position="219"/>
        <end position="237"/>
    </location>
</feature>
<dbReference type="Pfam" id="PF03773">
    <property type="entry name" value="ArsP_1"/>
    <property type="match status" value="1"/>
</dbReference>
<reference evidence="8" key="1">
    <citation type="submission" date="2023-07" db="EMBL/GenBank/DDBJ databases">
        <title>Genomic Encyclopedia of Type Strains, Phase IV (KMG-IV): sequencing the most valuable type-strain genomes for metagenomic binning, comparative biology and taxonomic classification.</title>
        <authorList>
            <person name="Goeker M."/>
        </authorList>
    </citation>
    <scope>NUCLEOTIDE SEQUENCE [LARGE SCALE GENOMIC DNA]</scope>
    <source>
        <strain evidence="8">JSM 076093</strain>
    </source>
</reference>
<accession>A0ABU0JVI1</accession>
<evidence type="ECO:0000256" key="2">
    <source>
        <dbReference type="ARBA" id="ARBA00006386"/>
    </source>
</evidence>
<evidence type="ECO:0000256" key="6">
    <source>
        <dbReference type="ARBA" id="ARBA00023136"/>
    </source>
</evidence>
<protein>
    <submittedName>
        <fullName evidence="8">Uncharacterized membrane protein YraQ (UPF0718 family)</fullName>
    </submittedName>
</protein>
<comment type="subcellular location">
    <subcellularLocation>
        <location evidence="1">Cell membrane</location>
        <topology evidence="1">Multi-pass membrane protein</topology>
    </subcellularLocation>
</comment>
<dbReference type="Proteomes" id="UP001226720">
    <property type="component" value="Unassembled WGS sequence"/>
</dbReference>
<keyword evidence="5 7" id="KW-1133">Transmembrane helix</keyword>
<evidence type="ECO:0000256" key="5">
    <source>
        <dbReference type="ARBA" id="ARBA00022989"/>
    </source>
</evidence>
<keyword evidence="9" id="KW-1185">Reference proteome</keyword>
<dbReference type="RefSeq" id="WP_370874584.1">
    <property type="nucleotide sequence ID" value="NZ_JAQRMZ010000005.1"/>
</dbReference>
<feature type="transmembrane region" description="Helical" evidence="7">
    <location>
        <begin position="313"/>
        <end position="335"/>
    </location>
</feature>
<keyword evidence="3" id="KW-1003">Cell membrane</keyword>
<organism evidence="8 9">
    <name type="scientific">Guptibacillus hwajinpoensis</name>
    <dbReference type="NCBI Taxonomy" id="208199"/>
    <lineage>
        <taxon>Bacteria</taxon>
        <taxon>Bacillati</taxon>
        <taxon>Bacillota</taxon>
        <taxon>Bacilli</taxon>
        <taxon>Bacillales</taxon>
        <taxon>Guptibacillaceae</taxon>
        <taxon>Guptibacillus</taxon>
    </lineage>
</organism>
<keyword evidence="6 7" id="KW-0472">Membrane</keyword>
<comment type="caution">
    <text evidence="8">The sequence shown here is derived from an EMBL/GenBank/DDBJ whole genome shotgun (WGS) entry which is preliminary data.</text>
</comment>
<keyword evidence="4 7" id="KW-0812">Transmembrane</keyword>
<feature type="transmembrane region" description="Helical" evidence="7">
    <location>
        <begin position="286"/>
        <end position="307"/>
    </location>
</feature>
<feature type="transmembrane region" description="Helical" evidence="7">
    <location>
        <begin position="12"/>
        <end position="32"/>
    </location>
</feature>
<feature type="transmembrane region" description="Helical" evidence="7">
    <location>
        <begin position="89"/>
        <end position="113"/>
    </location>
</feature>
<name>A0ABU0JVI1_9BACL</name>
<evidence type="ECO:0000313" key="8">
    <source>
        <dbReference type="EMBL" id="MDQ0481110.1"/>
    </source>
</evidence>